<dbReference type="SUPFAM" id="SSF56219">
    <property type="entry name" value="DNase I-like"/>
    <property type="match status" value="1"/>
</dbReference>
<keyword evidence="4" id="KW-1185">Reference proteome</keyword>
<evidence type="ECO:0000259" key="1">
    <source>
        <dbReference type="PROSITE" id="PS50878"/>
    </source>
</evidence>
<dbReference type="InterPro" id="IPR036397">
    <property type="entry name" value="RNaseH_sf"/>
</dbReference>
<feature type="domain" description="RNase H type-1" evidence="2">
    <location>
        <begin position="905"/>
        <end position="1059"/>
    </location>
</feature>
<evidence type="ECO:0000313" key="3">
    <source>
        <dbReference type="EMBL" id="CAK8987500.1"/>
    </source>
</evidence>
<feature type="non-terminal residue" evidence="3">
    <location>
        <position position="1225"/>
    </location>
</feature>
<evidence type="ECO:0000259" key="2">
    <source>
        <dbReference type="PROSITE" id="PS50879"/>
    </source>
</evidence>
<dbReference type="PROSITE" id="PS50879">
    <property type="entry name" value="RNASE_H_1"/>
    <property type="match status" value="1"/>
</dbReference>
<sequence length="1225" mass="138903">MQLPPGIWSFSETQLTEQGFRSFASQARHLAKEQGRQLRIHSGAAAPPRFLGSAAGAWTGVLTMSDFPQQLVHPQWKGAEFESGRLLMNTVHIGGLTLTGSTLYGPANSPTWKQPLSLLSELIDTVTEEIVLGRSGLRYVAGDFNCDRMQLPQFHEWYRRGWRELQQVAYDRWQQPFQPTCKASTQRDFFWASPELLQRLQQVEVWHDLFPDHSVVVGHFDLARSLEPLYYWPMPGTFWLDDEQIEVEQSKQVDFPAQQGWVTIHSDRLIVPGQTVEQHVVLDTPQKVQNELADLWAGRWNVMASLPDGAWNRIFAFARDYTATLPLRFERFTAEHIVSTLKKGSGLKTRGPDAWSRDDLLALPNEFRLDLANLFTAVESGADWPQQLCRGHVTCIAKVAQATEATQYRPITLFSLLYRIWGSCRARELLAQLEPFANFDTFGYIKHRSCVDLTYAIMVQVEIALLQGLSCNGVMVDIIRCFNHLPRKPIFLLGRKMGLPMPILVAWDNFLRNTRRSFRVQGMIGREVPSDSGFPEGDSMSCLAMIVALFSFHRYFQVFEPTISAYSYVDNLELVSSEVMHLVRGHLTLQAWTEMMTLHLDQSKTLAWAAQAADRRLLQLAGFAITEGTKDLADAAILGHHWITKLRTWTMRSLGFARPGASPLIRLAWICPVNTDPGFVECWNAWSSFQRQLHKSTFIRKAWVTFVEYAGSKGTYGPFAKIFALSSTLGWSLSHDLVLRISDGCQVPFLSLDRATLKHLVTEAWFQVIARSVRLRKDFSDLEGIDHAATFGARNTLSHAEQALLSCAQEGTMFLNTFKSKFDPSRTCLCDFCGQEDTLAHRALTCPHFETARRDFEDCVACWHCFPSALTHHGLAGANPWIDDFHSLLLQIPWEPTEWHSSPCGIGTQRIFTDGSCSHPKVPCCALAAWACVHEDSGQTLASGLLPGLRLHNNRAELFAVYVAVLWSKHFFCDVDIFTDSSYVVRGWDALLRTRHVSFDCTNSDLWELLWQAMLVHENTVRLYKTEAHLDQTLLTDANSAWQAHWNSVADLSAKTARRTAGCARLRQVHERLIRTYEWHRHWALRYQAFLLSLAQRSMSTSTTESMHDDDSALNLFNWCSQNPGDLFDELPLDLASLISQSVKLRDFGLPIALKLATWLSRLDTAATHLAPVSYLEVFVAFSSEFDVVLPVQVGTRNNLRWQDPFSRRAGGLLQRTLVSQVKVF</sequence>
<evidence type="ECO:0000313" key="4">
    <source>
        <dbReference type="Proteomes" id="UP001642484"/>
    </source>
</evidence>
<dbReference type="InterPro" id="IPR012337">
    <property type="entry name" value="RNaseH-like_sf"/>
</dbReference>
<evidence type="ECO:0008006" key="5">
    <source>
        <dbReference type="Google" id="ProtNLM"/>
    </source>
</evidence>
<reference evidence="3 4" key="1">
    <citation type="submission" date="2024-02" db="EMBL/GenBank/DDBJ databases">
        <authorList>
            <person name="Chen Y."/>
            <person name="Shah S."/>
            <person name="Dougan E. K."/>
            <person name="Thang M."/>
            <person name="Chan C."/>
        </authorList>
    </citation>
    <scope>NUCLEOTIDE SEQUENCE [LARGE SCALE GENOMIC DNA]</scope>
</reference>
<dbReference type="InterPro" id="IPR002156">
    <property type="entry name" value="RNaseH_domain"/>
</dbReference>
<dbReference type="InterPro" id="IPR000477">
    <property type="entry name" value="RT_dom"/>
</dbReference>
<dbReference type="InterPro" id="IPR036691">
    <property type="entry name" value="Endo/exonu/phosph_ase_sf"/>
</dbReference>
<feature type="domain" description="Reverse transcriptase" evidence="1">
    <location>
        <begin position="377"/>
        <end position="625"/>
    </location>
</feature>
<dbReference type="EMBL" id="CAXAMN010000292">
    <property type="protein sequence ID" value="CAK8987500.1"/>
    <property type="molecule type" value="Genomic_DNA"/>
</dbReference>
<dbReference type="PROSITE" id="PS50878">
    <property type="entry name" value="RT_POL"/>
    <property type="match status" value="1"/>
</dbReference>
<name>A0ABP0HF70_9DINO</name>
<comment type="caution">
    <text evidence="3">The sequence shown here is derived from an EMBL/GenBank/DDBJ whole genome shotgun (WGS) entry which is preliminary data.</text>
</comment>
<accession>A0ABP0HF70</accession>
<organism evidence="3 4">
    <name type="scientific">Durusdinium trenchii</name>
    <dbReference type="NCBI Taxonomy" id="1381693"/>
    <lineage>
        <taxon>Eukaryota</taxon>
        <taxon>Sar</taxon>
        <taxon>Alveolata</taxon>
        <taxon>Dinophyceae</taxon>
        <taxon>Suessiales</taxon>
        <taxon>Symbiodiniaceae</taxon>
        <taxon>Durusdinium</taxon>
    </lineage>
</organism>
<dbReference type="SUPFAM" id="SSF53098">
    <property type="entry name" value="Ribonuclease H-like"/>
    <property type="match status" value="1"/>
</dbReference>
<gene>
    <name evidence="3" type="ORF">CCMP2556_LOCUS891</name>
</gene>
<dbReference type="Pfam" id="PF00078">
    <property type="entry name" value="RVT_1"/>
    <property type="match status" value="1"/>
</dbReference>
<dbReference type="Gene3D" id="3.60.10.10">
    <property type="entry name" value="Endonuclease/exonuclease/phosphatase"/>
    <property type="match status" value="1"/>
</dbReference>
<dbReference type="Gene3D" id="3.30.420.10">
    <property type="entry name" value="Ribonuclease H-like superfamily/Ribonuclease H"/>
    <property type="match status" value="1"/>
</dbReference>
<dbReference type="Pfam" id="PF00075">
    <property type="entry name" value="RNase_H"/>
    <property type="match status" value="1"/>
</dbReference>
<proteinExistence type="predicted"/>
<protein>
    <recommendedName>
        <fullName evidence="5">RNase H type-1 domain-containing protein</fullName>
    </recommendedName>
</protein>
<dbReference type="Proteomes" id="UP001642484">
    <property type="component" value="Unassembled WGS sequence"/>
</dbReference>